<sequence length="69" mass="8055">MRRFVYPGFRDRRNKNDFNSGLQPSEQGPDVDTPPLRDGAKIIRAFSPFGQWSMVMRGTRRIMYPANNH</sequence>
<dbReference type="AlphaFoldDB" id="A0A1D3UXB3"/>
<gene>
    <name evidence="2" type="ORF">TFUB20_02611</name>
</gene>
<name>A0A1D3UXB3_TANFO</name>
<dbReference type="EMBL" id="FMMM01000082">
    <property type="protein sequence ID" value="SCQ24643.1"/>
    <property type="molecule type" value="Genomic_DNA"/>
</dbReference>
<feature type="region of interest" description="Disordered" evidence="1">
    <location>
        <begin position="1"/>
        <end position="37"/>
    </location>
</feature>
<accession>A0A1D3UXB3</accession>
<evidence type="ECO:0000256" key="1">
    <source>
        <dbReference type="SAM" id="MobiDB-lite"/>
    </source>
</evidence>
<reference evidence="2 3" key="1">
    <citation type="submission" date="2016-09" db="EMBL/GenBank/DDBJ databases">
        <authorList>
            <person name="Capua I."/>
            <person name="De Benedictis P."/>
            <person name="Joannis T."/>
            <person name="Lombin L.H."/>
            <person name="Cattoli G."/>
        </authorList>
    </citation>
    <scope>NUCLEOTIDE SEQUENCE [LARGE SCALE GENOMIC DNA]</scope>
    <source>
        <strain evidence="2 3">UB20</strain>
    </source>
</reference>
<evidence type="ECO:0000313" key="2">
    <source>
        <dbReference type="EMBL" id="SCQ24643.1"/>
    </source>
</evidence>
<protein>
    <submittedName>
        <fullName evidence="2">Uncharacterized protein</fullName>
    </submittedName>
</protein>
<proteinExistence type="predicted"/>
<evidence type="ECO:0000313" key="3">
    <source>
        <dbReference type="Proteomes" id="UP000182057"/>
    </source>
</evidence>
<organism evidence="2 3">
    <name type="scientific">Tannerella forsythia</name>
    <name type="common">Bacteroides forsythus</name>
    <dbReference type="NCBI Taxonomy" id="28112"/>
    <lineage>
        <taxon>Bacteria</taxon>
        <taxon>Pseudomonadati</taxon>
        <taxon>Bacteroidota</taxon>
        <taxon>Bacteroidia</taxon>
        <taxon>Bacteroidales</taxon>
        <taxon>Tannerellaceae</taxon>
        <taxon>Tannerella</taxon>
    </lineage>
</organism>
<feature type="compositionally biased region" description="Polar residues" evidence="1">
    <location>
        <begin position="17"/>
        <end position="26"/>
    </location>
</feature>
<dbReference type="Proteomes" id="UP000182057">
    <property type="component" value="Unassembled WGS sequence"/>
</dbReference>